<evidence type="ECO:0000259" key="2">
    <source>
        <dbReference type="PROSITE" id="PS50048"/>
    </source>
</evidence>
<name>A0AAD6Z540_9AGAR</name>
<dbReference type="EMBL" id="JARIHO010000090">
    <property type="protein sequence ID" value="KAJ7306898.1"/>
    <property type="molecule type" value="Genomic_DNA"/>
</dbReference>
<dbReference type="GO" id="GO:0008270">
    <property type="term" value="F:zinc ion binding"/>
    <property type="evidence" value="ECO:0007669"/>
    <property type="project" value="InterPro"/>
</dbReference>
<feature type="region of interest" description="Disordered" evidence="1">
    <location>
        <begin position="70"/>
        <end position="137"/>
    </location>
</feature>
<evidence type="ECO:0000313" key="3">
    <source>
        <dbReference type="EMBL" id="KAJ7306898.1"/>
    </source>
</evidence>
<feature type="domain" description="Zn(2)-C6 fungal-type" evidence="2">
    <location>
        <begin position="20"/>
        <end position="62"/>
    </location>
</feature>
<dbReference type="SUPFAM" id="SSF57701">
    <property type="entry name" value="Zn2/Cys6 DNA-binding domain"/>
    <property type="match status" value="1"/>
</dbReference>
<proteinExistence type="predicted"/>
<dbReference type="CDD" id="cd00067">
    <property type="entry name" value="GAL4"/>
    <property type="match status" value="1"/>
</dbReference>
<evidence type="ECO:0000313" key="4">
    <source>
        <dbReference type="Proteomes" id="UP001218218"/>
    </source>
</evidence>
<accession>A0AAD6Z540</accession>
<organism evidence="3 4">
    <name type="scientific">Mycena albidolilacea</name>
    <dbReference type="NCBI Taxonomy" id="1033008"/>
    <lineage>
        <taxon>Eukaryota</taxon>
        <taxon>Fungi</taxon>
        <taxon>Dikarya</taxon>
        <taxon>Basidiomycota</taxon>
        <taxon>Agaricomycotina</taxon>
        <taxon>Agaricomycetes</taxon>
        <taxon>Agaricomycetidae</taxon>
        <taxon>Agaricales</taxon>
        <taxon>Marasmiineae</taxon>
        <taxon>Mycenaceae</taxon>
        <taxon>Mycena</taxon>
    </lineage>
</organism>
<dbReference type="GO" id="GO:0000981">
    <property type="term" value="F:DNA-binding transcription factor activity, RNA polymerase II-specific"/>
    <property type="evidence" value="ECO:0007669"/>
    <property type="project" value="InterPro"/>
</dbReference>
<dbReference type="Proteomes" id="UP001218218">
    <property type="component" value="Unassembled WGS sequence"/>
</dbReference>
<dbReference type="InterPro" id="IPR001138">
    <property type="entry name" value="Zn2Cys6_DnaBD"/>
</dbReference>
<feature type="compositionally biased region" description="Pro residues" evidence="1">
    <location>
        <begin position="79"/>
        <end position="94"/>
    </location>
</feature>
<reference evidence="3" key="1">
    <citation type="submission" date="2023-03" db="EMBL/GenBank/DDBJ databases">
        <title>Massive genome expansion in bonnet fungi (Mycena s.s.) driven by repeated elements and novel gene families across ecological guilds.</title>
        <authorList>
            <consortium name="Lawrence Berkeley National Laboratory"/>
            <person name="Harder C.B."/>
            <person name="Miyauchi S."/>
            <person name="Viragh M."/>
            <person name="Kuo A."/>
            <person name="Thoen E."/>
            <person name="Andreopoulos B."/>
            <person name="Lu D."/>
            <person name="Skrede I."/>
            <person name="Drula E."/>
            <person name="Henrissat B."/>
            <person name="Morin E."/>
            <person name="Kohler A."/>
            <person name="Barry K."/>
            <person name="LaButti K."/>
            <person name="Morin E."/>
            <person name="Salamov A."/>
            <person name="Lipzen A."/>
            <person name="Mereny Z."/>
            <person name="Hegedus B."/>
            <person name="Baldrian P."/>
            <person name="Stursova M."/>
            <person name="Weitz H."/>
            <person name="Taylor A."/>
            <person name="Grigoriev I.V."/>
            <person name="Nagy L.G."/>
            <person name="Martin F."/>
            <person name="Kauserud H."/>
        </authorList>
    </citation>
    <scope>NUCLEOTIDE SEQUENCE</scope>
    <source>
        <strain evidence="3">CBHHK002</strain>
    </source>
</reference>
<dbReference type="AlphaFoldDB" id="A0AAD6Z540"/>
<dbReference type="InterPro" id="IPR036864">
    <property type="entry name" value="Zn2-C6_fun-type_DNA-bd_sf"/>
</dbReference>
<dbReference type="PROSITE" id="PS50048">
    <property type="entry name" value="ZN2_CY6_FUNGAL_2"/>
    <property type="match status" value="1"/>
</dbReference>
<keyword evidence="4" id="KW-1185">Reference proteome</keyword>
<protein>
    <recommendedName>
        <fullName evidence="2">Zn(2)-C6 fungal-type domain-containing protein</fullName>
    </recommendedName>
</protein>
<comment type="caution">
    <text evidence="3">The sequence shown here is derived from an EMBL/GenBank/DDBJ whole genome shotgun (WGS) entry which is preliminary data.</text>
</comment>
<sequence>MAASTSGGVFVLRKKRTTVACKNCRRRKIKAGKHYFPGIICITSSDQHPCARCSKNGFNCQYISVSEDVSGMDTRSSSSPPPSPTDPVPSPINPLLPAEPTAEDVNLESAAMSHPSLNSRLPPPRVHRDLGVSPGPESRPWIAPYPAALRDSVHHSSDGVRWQHTDARPDPNLHPVHVNARPAPTIPTYAPARPSPREDRLGYAHPWNPAYVRYTEALSVYAPPATHIRSAPPAAASQGLLESVRAGGDGVNDSEVIRLRGHHLPPSQPAANF</sequence>
<dbReference type="Gene3D" id="4.10.240.10">
    <property type="entry name" value="Zn(2)-C6 fungal-type DNA-binding domain"/>
    <property type="match status" value="1"/>
</dbReference>
<gene>
    <name evidence="3" type="ORF">DFH08DRAFT_975697</name>
</gene>
<evidence type="ECO:0000256" key="1">
    <source>
        <dbReference type="SAM" id="MobiDB-lite"/>
    </source>
</evidence>